<dbReference type="PROSITE" id="PS50222">
    <property type="entry name" value="EF_HAND_2"/>
    <property type="match status" value="4"/>
</dbReference>
<keyword evidence="2" id="KW-0677">Repeat</keyword>
<evidence type="ECO:0000313" key="5">
    <source>
        <dbReference type="EMBL" id="EEA08030.1"/>
    </source>
</evidence>
<dbReference type="GeneID" id="6997454"/>
<dbReference type="InterPro" id="IPR050230">
    <property type="entry name" value="CALM/Myosin/TropC-like"/>
</dbReference>
<keyword evidence="6" id="KW-1185">Reference proteome</keyword>
<dbReference type="GO" id="GO:0005509">
    <property type="term" value="F:calcium ion binding"/>
    <property type="evidence" value="ECO:0007669"/>
    <property type="project" value="InterPro"/>
</dbReference>
<dbReference type="RefSeq" id="XP_002142379.1">
    <property type="nucleotide sequence ID" value="XM_002142343.1"/>
</dbReference>
<dbReference type="InterPro" id="IPR002048">
    <property type="entry name" value="EF_hand_dom"/>
</dbReference>
<dbReference type="AlphaFoldDB" id="B6AII9"/>
<dbReference type="EMBL" id="DS989736">
    <property type="protein sequence ID" value="EEA08030.1"/>
    <property type="molecule type" value="Genomic_DNA"/>
</dbReference>
<evidence type="ECO:0000256" key="2">
    <source>
        <dbReference type="ARBA" id="ARBA00022737"/>
    </source>
</evidence>
<accession>B6AII9</accession>
<evidence type="ECO:0000256" key="3">
    <source>
        <dbReference type="ARBA" id="ARBA00022837"/>
    </source>
</evidence>
<feature type="domain" description="EF-hand" evidence="4">
    <location>
        <begin position="36"/>
        <end position="71"/>
    </location>
</feature>
<dbReference type="InterPro" id="IPR011992">
    <property type="entry name" value="EF-hand-dom_pair"/>
</dbReference>
<dbReference type="CDD" id="cd00051">
    <property type="entry name" value="EFh"/>
    <property type="match status" value="2"/>
</dbReference>
<dbReference type="SUPFAM" id="SSF47473">
    <property type="entry name" value="EF-hand"/>
    <property type="match status" value="1"/>
</dbReference>
<gene>
    <name evidence="5" type="ORF">CMU_031710</name>
</gene>
<dbReference type="SMART" id="SM00054">
    <property type="entry name" value="EFh"/>
    <property type="match status" value="4"/>
</dbReference>
<feature type="domain" description="EF-hand" evidence="4">
    <location>
        <begin position="109"/>
        <end position="144"/>
    </location>
</feature>
<dbReference type="eggNOG" id="KOG0028">
    <property type="taxonomic scope" value="Eukaryota"/>
</dbReference>
<evidence type="ECO:0000313" key="6">
    <source>
        <dbReference type="Proteomes" id="UP000001460"/>
    </source>
</evidence>
<dbReference type="GO" id="GO:0016460">
    <property type="term" value="C:myosin II complex"/>
    <property type="evidence" value="ECO:0007669"/>
    <property type="project" value="TreeGrafter"/>
</dbReference>
<name>B6AII9_CRYMR</name>
<reference evidence="5" key="1">
    <citation type="submission" date="2008-06" db="EMBL/GenBank/DDBJ databases">
        <authorList>
            <person name="Lorenzi H."/>
            <person name="Inman J."/>
            <person name="Miller J."/>
            <person name="Schobel S."/>
            <person name="Amedeo P."/>
            <person name="Caler E.V."/>
            <person name="da Silva J."/>
        </authorList>
    </citation>
    <scope>NUCLEOTIDE SEQUENCE [LARGE SCALE GENOMIC DNA]</scope>
    <source>
        <strain evidence="5">RN66</strain>
    </source>
</reference>
<dbReference type="Gene3D" id="1.10.238.10">
    <property type="entry name" value="EF-hand"/>
    <property type="match status" value="2"/>
</dbReference>
<dbReference type="PANTHER" id="PTHR23048">
    <property type="entry name" value="MYOSIN LIGHT CHAIN 1, 3"/>
    <property type="match status" value="1"/>
</dbReference>
<dbReference type="FunFam" id="1.10.238.10:FF:000077">
    <property type="entry name" value="Centrin 1"/>
    <property type="match status" value="1"/>
</dbReference>
<evidence type="ECO:0000256" key="1">
    <source>
        <dbReference type="ARBA" id="ARBA00022723"/>
    </source>
</evidence>
<dbReference type="OMA" id="EFFMIMK"/>
<dbReference type="PANTHER" id="PTHR23048:SF48">
    <property type="entry name" value="CENTRIN 3"/>
    <property type="match status" value="1"/>
</dbReference>
<dbReference type="OrthoDB" id="26525at2759"/>
<protein>
    <submittedName>
        <fullName evidence="5">Centrin protein, putative</fullName>
    </submittedName>
</protein>
<dbReference type="Pfam" id="PF13499">
    <property type="entry name" value="EF-hand_7"/>
    <property type="match status" value="2"/>
</dbReference>
<organism evidence="5 6">
    <name type="scientific">Cryptosporidium muris (strain RN66)</name>
    <dbReference type="NCBI Taxonomy" id="441375"/>
    <lineage>
        <taxon>Eukaryota</taxon>
        <taxon>Sar</taxon>
        <taxon>Alveolata</taxon>
        <taxon>Apicomplexa</taxon>
        <taxon>Conoidasida</taxon>
        <taxon>Coccidia</taxon>
        <taxon>Eucoccidiorida</taxon>
        <taxon>Eimeriorina</taxon>
        <taxon>Cryptosporidiidae</taxon>
        <taxon>Cryptosporidium</taxon>
    </lineage>
</organism>
<proteinExistence type="predicted"/>
<dbReference type="PROSITE" id="PS00018">
    <property type="entry name" value="EF_HAND_1"/>
    <property type="match status" value="2"/>
</dbReference>
<dbReference type="VEuPathDB" id="CryptoDB:CMU_031710"/>
<dbReference type="Proteomes" id="UP000001460">
    <property type="component" value="Unassembled WGS sequence"/>
</dbReference>
<sequence length="180" mass="21053">MMLTRKENVGALSSVGNSSSNVISRRRRVRNEISEEQKQEIKEAFELFDTEKTGKIDYHELKVAMRALGFDVKKTQVLEIMREYDKNGSGYVDYKDFMEIMTQKILERDPKEEILKAFKLFDDDNTGKISLKNLRRVARELGENISDDELQAMIEEFDKDMDGEINEEEFLSIMKQTSLY</sequence>
<feature type="domain" description="EF-hand" evidence="4">
    <location>
        <begin position="72"/>
        <end position="107"/>
    </location>
</feature>
<feature type="domain" description="EF-hand" evidence="4">
    <location>
        <begin position="145"/>
        <end position="180"/>
    </location>
</feature>
<dbReference type="InterPro" id="IPR018247">
    <property type="entry name" value="EF_Hand_1_Ca_BS"/>
</dbReference>
<keyword evidence="1" id="KW-0479">Metal-binding</keyword>
<evidence type="ECO:0000259" key="4">
    <source>
        <dbReference type="PROSITE" id="PS50222"/>
    </source>
</evidence>
<keyword evidence="3" id="KW-0106">Calcium</keyword>
<dbReference type="STRING" id="441375.B6AII9"/>